<sequence>MTEPNPASGAEIDFKIDENNLYRDESFTDMKTGAIRRLTPVKADGGDDKSRTELFIGSTQLITPDGPLPLQAMLTANNLGEALKAFPAAMKNAMNDTIEKFKEMREQQRQKGQDDSRIIVPGRG</sequence>
<evidence type="ECO:0000313" key="2">
    <source>
        <dbReference type="EMBL" id="VEN73818.1"/>
    </source>
</evidence>
<organism evidence="2">
    <name type="scientific">uncultured Desulfobacteraceae bacterium</name>
    <dbReference type="NCBI Taxonomy" id="218296"/>
    <lineage>
        <taxon>Bacteria</taxon>
        <taxon>Pseudomonadati</taxon>
        <taxon>Thermodesulfobacteriota</taxon>
        <taxon>Desulfobacteria</taxon>
        <taxon>Desulfobacterales</taxon>
        <taxon>Desulfobacteraceae</taxon>
        <taxon>environmental samples</taxon>
    </lineage>
</organism>
<dbReference type="EMBL" id="CAACVI010000012">
    <property type="protein sequence ID" value="VEN73818.1"/>
    <property type="molecule type" value="Genomic_DNA"/>
</dbReference>
<proteinExistence type="predicted"/>
<name>A0A484HF37_9BACT</name>
<protein>
    <submittedName>
        <fullName evidence="2">Cytoplasmic protein</fullName>
    </submittedName>
</protein>
<evidence type="ECO:0000256" key="1">
    <source>
        <dbReference type="SAM" id="MobiDB-lite"/>
    </source>
</evidence>
<accession>A0A484HF37</accession>
<feature type="compositionally biased region" description="Basic and acidic residues" evidence="1">
    <location>
        <begin position="103"/>
        <end position="117"/>
    </location>
</feature>
<dbReference type="AlphaFoldDB" id="A0A484HF37"/>
<reference evidence="2" key="1">
    <citation type="submission" date="2019-01" db="EMBL/GenBank/DDBJ databases">
        <authorList>
            <consortium name="Genoscope - CEA"/>
            <person name="William W."/>
        </authorList>
    </citation>
    <scope>NUCLEOTIDE SEQUENCE</scope>
    <source>
        <strain evidence="2">CR-1</strain>
    </source>
</reference>
<feature type="region of interest" description="Disordered" evidence="1">
    <location>
        <begin position="103"/>
        <end position="124"/>
    </location>
</feature>
<gene>
    <name evidence="2" type="ORF">EPICR_20288</name>
</gene>